<comment type="caution">
    <text evidence="7">The sequence shown here is derived from an EMBL/GenBank/DDBJ whole genome shotgun (WGS) entry which is preliminary data.</text>
</comment>
<proteinExistence type="inferred from homology"/>
<dbReference type="GO" id="GO:0050660">
    <property type="term" value="F:flavin adenine dinucleotide binding"/>
    <property type="evidence" value="ECO:0007669"/>
    <property type="project" value="InterPro"/>
</dbReference>
<keyword evidence="3" id="KW-0285">Flavoprotein</keyword>
<keyword evidence="5" id="KW-0560">Oxidoreductase</keyword>
<dbReference type="EMBL" id="JAAMPC010000007">
    <property type="protein sequence ID" value="KAG2302951.1"/>
    <property type="molecule type" value="Genomic_DNA"/>
</dbReference>
<comment type="similarity">
    <text evidence="2">Belongs to the oxygen-dependent FAD-linked oxidoreductase family.</text>
</comment>
<dbReference type="InterPro" id="IPR050432">
    <property type="entry name" value="FAD-linked_Oxidoreductases_BP"/>
</dbReference>
<gene>
    <name evidence="7" type="ORF">Bca52824_031602</name>
</gene>
<dbReference type="PANTHER" id="PTHR13878">
    <property type="entry name" value="GULONOLACTONE OXIDASE"/>
    <property type="match status" value="1"/>
</dbReference>
<reference evidence="7 8" key="1">
    <citation type="submission" date="2020-02" db="EMBL/GenBank/DDBJ databases">
        <authorList>
            <person name="Ma Q."/>
            <person name="Huang Y."/>
            <person name="Song X."/>
            <person name="Pei D."/>
        </authorList>
    </citation>
    <scope>NUCLEOTIDE SEQUENCE [LARGE SCALE GENOMIC DNA]</scope>
    <source>
        <strain evidence="7">Sxm20200214</strain>
        <tissue evidence="7">Leaf</tissue>
    </source>
</reference>
<evidence type="ECO:0000313" key="8">
    <source>
        <dbReference type="Proteomes" id="UP000886595"/>
    </source>
</evidence>
<keyword evidence="4" id="KW-0274">FAD</keyword>
<keyword evidence="8" id="KW-1185">Reference proteome</keyword>
<accession>A0A8X7SAV8</accession>
<dbReference type="SUPFAM" id="SSF55103">
    <property type="entry name" value="FAD-linked oxidases, C-terminal domain"/>
    <property type="match status" value="1"/>
</dbReference>
<evidence type="ECO:0000256" key="5">
    <source>
        <dbReference type="ARBA" id="ARBA00023002"/>
    </source>
</evidence>
<feature type="domain" description="Cytokinin dehydrogenase 1 FAD/cytokinin binding" evidence="6">
    <location>
        <begin position="1"/>
        <end position="268"/>
    </location>
</feature>
<evidence type="ECO:0000259" key="6">
    <source>
        <dbReference type="Pfam" id="PF09265"/>
    </source>
</evidence>
<evidence type="ECO:0000313" key="7">
    <source>
        <dbReference type="EMBL" id="KAG2302951.1"/>
    </source>
</evidence>
<dbReference type="PANTHER" id="PTHR13878:SF108">
    <property type="entry name" value="CYTOKININ DEHYDROGENASE 2"/>
    <property type="match status" value="1"/>
</dbReference>
<evidence type="ECO:0000256" key="1">
    <source>
        <dbReference type="ARBA" id="ARBA00001974"/>
    </source>
</evidence>
<dbReference type="Proteomes" id="UP000886595">
    <property type="component" value="Unassembled WGS sequence"/>
</dbReference>
<dbReference type="InterPro" id="IPR016164">
    <property type="entry name" value="FAD-linked_Oxase-like_C"/>
</dbReference>
<name>A0A8X7SAV8_BRACI</name>
<dbReference type="Gene3D" id="3.40.462.10">
    <property type="entry name" value="FAD-linked oxidases, C-terminal domain"/>
    <property type="match status" value="1"/>
</dbReference>
<dbReference type="GO" id="GO:0009690">
    <property type="term" value="P:cytokinin metabolic process"/>
    <property type="evidence" value="ECO:0007669"/>
    <property type="project" value="InterPro"/>
</dbReference>
<dbReference type="OrthoDB" id="415825at2759"/>
<dbReference type="InterPro" id="IPR015345">
    <property type="entry name" value="Cytokinin_DH_FAD/cytokin-bd"/>
</dbReference>
<dbReference type="AlphaFoldDB" id="A0A8X7SAV8"/>
<evidence type="ECO:0000256" key="4">
    <source>
        <dbReference type="ARBA" id="ARBA00022827"/>
    </source>
</evidence>
<sequence length="268" mass="30777">MLYSDFTAFTKDQERLISMANDDTGVDYVEGQLFLSNGVVDTSFFPPSDQSKIADLVKSHGIIYVLEVAKFYDDPTLPIIGQVVDMLTKTLNYLPGFISMHDVTYFDFLNRVKAEEDKLRSLGLWEVPHPWLNLYVPKSQILDFHNVVVKDILLKQNSTSGLTLLYPTYRNKWDNRMSAMVTDEEDVVYVIGILPSVASSQNVPEVESVNDKIIRACKDSGIKIKQYLMHYTRQEDWVEHFGSKWSDFSKRKDLFDPKKLLAPGQDIF</sequence>
<evidence type="ECO:0000256" key="3">
    <source>
        <dbReference type="ARBA" id="ARBA00022630"/>
    </source>
</evidence>
<organism evidence="7 8">
    <name type="scientific">Brassica carinata</name>
    <name type="common">Ethiopian mustard</name>
    <name type="synonym">Abyssinian cabbage</name>
    <dbReference type="NCBI Taxonomy" id="52824"/>
    <lineage>
        <taxon>Eukaryota</taxon>
        <taxon>Viridiplantae</taxon>
        <taxon>Streptophyta</taxon>
        <taxon>Embryophyta</taxon>
        <taxon>Tracheophyta</taxon>
        <taxon>Spermatophyta</taxon>
        <taxon>Magnoliopsida</taxon>
        <taxon>eudicotyledons</taxon>
        <taxon>Gunneridae</taxon>
        <taxon>Pentapetalae</taxon>
        <taxon>rosids</taxon>
        <taxon>malvids</taxon>
        <taxon>Brassicales</taxon>
        <taxon>Brassicaceae</taxon>
        <taxon>Brassiceae</taxon>
        <taxon>Brassica</taxon>
    </lineage>
</organism>
<evidence type="ECO:0000256" key="2">
    <source>
        <dbReference type="ARBA" id="ARBA00005466"/>
    </source>
</evidence>
<dbReference type="InterPro" id="IPR016170">
    <property type="entry name" value="Cytok_DH_C_sf"/>
</dbReference>
<comment type="cofactor">
    <cofactor evidence="1">
        <name>FAD</name>
        <dbReference type="ChEBI" id="CHEBI:57692"/>
    </cofactor>
</comment>
<protein>
    <recommendedName>
        <fullName evidence="6">Cytokinin dehydrogenase 1 FAD/cytokinin binding domain-containing protein</fullName>
    </recommendedName>
</protein>
<dbReference type="Pfam" id="PF09265">
    <property type="entry name" value="Cytokin-bind"/>
    <property type="match status" value="1"/>
</dbReference>
<dbReference type="GO" id="GO:0019139">
    <property type="term" value="F:cytokinin dehydrogenase activity"/>
    <property type="evidence" value="ECO:0007669"/>
    <property type="project" value="InterPro"/>
</dbReference>